<dbReference type="Pfam" id="PF00254">
    <property type="entry name" value="FKBP_C"/>
    <property type="match status" value="1"/>
</dbReference>
<keyword evidence="3 6" id="KW-0697">Rotamase</keyword>
<dbReference type="PANTHER" id="PTHR10516:SF443">
    <property type="entry name" value="FK506-BINDING PROTEIN 59-RELATED"/>
    <property type="match status" value="1"/>
</dbReference>
<dbReference type="GO" id="GO:0005737">
    <property type="term" value="C:cytoplasm"/>
    <property type="evidence" value="ECO:0007669"/>
    <property type="project" value="TreeGrafter"/>
</dbReference>
<dbReference type="SUPFAM" id="SSF54534">
    <property type="entry name" value="FKBP-like"/>
    <property type="match status" value="1"/>
</dbReference>
<dbReference type="InterPro" id="IPR046357">
    <property type="entry name" value="PPIase_dom_sf"/>
</dbReference>
<dbReference type="Proteomes" id="UP000789342">
    <property type="component" value="Unassembled WGS sequence"/>
</dbReference>
<evidence type="ECO:0000313" key="9">
    <source>
        <dbReference type="Proteomes" id="UP000789342"/>
    </source>
</evidence>
<evidence type="ECO:0000259" key="7">
    <source>
        <dbReference type="PROSITE" id="PS50059"/>
    </source>
</evidence>
<dbReference type="AlphaFoldDB" id="A0A9N9FSI5"/>
<keyword evidence="4 6" id="KW-0413">Isomerase</keyword>
<evidence type="ECO:0000313" key="8">
    <source>
        <dbReference type="EMBL" id="CAG8554505.1"/>
    </source>
</evidence>
<dbReference type="OrthoDB" id="1902587at2759"/>
<reference evidence="8" key="1">
    <citation type="submission" date="2021-06" db="EMBL/GenBank/DDBJ databases">
        <authorList>
            <person name="Kallberg Y."/>
            <person name="Tangrot J."/>
            <person name="Rosling A."/>
        </authorList>
    </citation>
    <scope>NUCLEOTIDE SEQUENCE</scope>
    <source>
        <strain evidence="8">CL551</strain>
    </source>
</reference>
<dbReference type="Gene3D" id="3.10.50.40">
    <property type="match status" value="1"/>
</dbReference>
<evidence type="ECO:0000256" key="1">
    <source>
        <dbReference type="ARBA" id="ARBA00000971"/>
    </source>
</evidence>
<protein>
    <recommendedName>
        <fullName evidence="2 6">peptidylprolyl isomerase</fullName>
        <ecNumber evidence="2 6">5.2.1.8</ecNumber>
    </recommendedName>
</protein>
<feature type="domain" description="PPIase FKBP-type" evidence="7">
    <location>
        <begin position="31"/>
        <end position="118"/>
    </location>
</feature>
<gene>
    <name evidence="8" type="ORF">AMORRO_LOCUS5728</name>
</gene>
<evidence type="ECO:0000256" key="3">
    <source>
        <dbReference type="ARBA" id="ARBA00023110"/>
    </source>
</evidence>
<evidence type="ECO:0000256" key="4">
    <source>
        <dbReference type="ARBA" id="ARBA00023235"/>
    </source>
</evidence>
<dbReference type="PROSITE" id="PS50059">
    <property type="entry name" value="FKBP_PPIASE"/>
    <property type="match status" value="1"/>
</dbReference>
<organism evidence="8 9">
    <name type="scientific">Acaulospora morrowiae</name>
    <dbReference type="NCBI Taxonomy" id="94023"/>
    <lineage>
        <taxon>Eukaryota</taxon>
        <taxon>Fungi</taxon>
        <taxon>Fungi incertae sedis</taxon>
        <taxon>Mucoromycota</taxon>
        <taxon>Glomeromycotina</taxon>
        <taxon>Glomeromycetes</taxon>
        <taxon>Diversisporales</taxon>
        <taxon>Acaulosporaceae</taxon>
        <taxon>Acaulospora</taxon>
    </lineage>
</organism>
<dbReference type="GO" id="GO:0003755">
    <property type="term" value="F:peptidyl-prolyl cis-trans isomerase activity"/>
    <property type="evidence" value="ECO:0007669"/>
    <property type="project" value="UniProtKB-KW"/>
</dbReference>
<comment type="similarity">
    <text evidence="5">Belongs to the FKBP-type PPIase family. FKBP1 subfamily.</text>
</comment>
<dbReference type="PANTHER" id="PTHR10516">
    <property type="entry name" value="PEPTIDYL-PROLYL CIS-TRANS ISOMERASE"/>
    <property type="match status" value="1"/>
</dbReference>
<dbReference type="InterPro" id="IPR050689">
    <property type="entry name" value="FKBP-type_PPIase"/>
</dbReference>
<dbReference type="FunFam" id="3.10.50.40:FF:000025">
    <property type="entry name" value="Peptidylprolyl isomerase"/>
    <property type="match status" value="1"/>
</dbReference>
<accession>A0A9N9FSI5</accession>
<dbReference type="EMBL" id="CAJVPV010003558">
    <property type="protein sequence ID" value="CAG8554505.1"/>
    <property type="molecule type" value="Genomic_DNA"/>
</dbReference>
<dbReference type="EC" id="5.2.1.8" evidence="2 6"/>
<keyword evidence="9" id="KW-1185">Reference proteome</keyword>
<evidence type="ECO:0000256" key="6">
    <source>
        <dbReference type="PROSITE-ProRule" id="PRU00277"/>
    </source>
</evidence>
<evidence type="ECO:0000256" key="5">
    <source>
        <dbReference type="ARBA" id="ARBA00038106"/>
    </source>
</evidence>
<proteinExistence type="inferred from homology"/>
<comment type="catalytic activity">
    <reaction evidence="1 6">
        <text>[protein]-peptidylproline (omega=180) = [protein]-peptidylproline (omega=0)</text>
        <dbReference type="Rhea" id="RHEA:16237"/>
        <dbReference type="Rhea" id="RHEA-COMP:10747"/>
        <dbReference type="Rhea" id="RHEA-COMP:10748"/>
        <dbReference type="ChEBI" id="CHEBI:83833"/>
        <dbReference type="ChEBI" id="CHEBI:83834"/>
        <dbReference type="EC" id="5.2.1.8"/>
    </reaction>
</comment>
<evidence type="ECO:0000256" key="2">
    <source>
        <dbReference type="ARBA" id="ARBA00013194"/>
    </source>
</evidence>
<name>A0A9N9FSI5_9GLOM</name>
<dbReference type="InterPro" id="IPR001179">
    <property type="entry name" value="PPIase_FKBP_dom"/>
</dbReference>
<comment type="caution">
    <text evidence="8">The sequence shown here is derived from an EMBL/GenBank/DDBJ whole genome shotgun (WGS) entry which is preliminary data.</text>
</comment>
<sequence length="118" mass="12765">MVLKSKMIEFSKTVCIETIKPGDGKTYPKKGDTVKINYVGKFQDGRIFASTQAGYAFECKIGVGQVIKGWDEGVMKLSLGEQARLTIPPEDAYGSHGFGSVIGPDSTLIFDIELLGIS</sequence>